<dbReference type="Gene3D" id="3.40.190.10">
    <property type="entry name" value="Periplasmic binding protein-like II"/>
    <property type="match status" value="2"/>
</dbReference>
<accession>A0A3L9MLZ8</accession>
<dbReference type="InterPro" id="IPR001086">
    <property type="entry name" value="Preph_deHydtase"/>
</dbReference>
<comment type="caution">
    <text evidence="10">The sequence shown here is derived from an EMBL/GenBank/DDBJ whole genome shotgun (WGS) entry which is preliminary data.</text>
</comment>
<dbReference type="EC" id="4.2.1.51" evidence="2"/>
<evidence type="ECO:0000256" key="5">
    <source>
        <dbReference type="ARBA" id="ARBA00023222"/>
    </source>
</evidence>
<dbReference type="GO" id="GO:0009094">
    <property type="term" value="P:L-phenylalanine biosynthetic process"/>
    <property type="evidence" value="ECO:0007669"/>
    <property type="project" value="UniProtKB-UniPathway"/>
</dbReference>
<gene>
    <name evidence="10" type="ORF">EAH69_04665</name>
</gene>
<evidence type="ECO:0000313" key="11">
    <source>
        <dbReference type="Proteomes" id="UP000275348"/>
    </source>
</evidence>
<dbReference type="UniPathway" id="UPA00121">
    <property type="reaction ID" value="UER00345"/>
</dbReference>
<dbReference type="AlphaFoldDB" id="A0A3L9MLZ8"/>
<dbReference type="PANTHER" id="PTHR21022">
    <property type="entry name" value="PREPHENATE DEHYDRATASE P PROTEIN"/>
    <property type="match status" value="1"/>
</dbReference>
<dbReference type="SUPFAM" id="SSF55021">
    <property type="entry name" value="ACT-like"/>
    <property type="match status" value="1"/>
</dbReference>
<evidence type="ECO:0000256" key="2">
    <source>
        <dbReference type="ARBA" id="ARBA00013147"/>
    </source>
</evidence>
<dbReference type="CDD" id="cd04905">
    <property type="entry name" value="ACT_CM-PDT"/>
    <property type="match status" value="1"/>
</dbReference>
<evidence type="ECO:0000256" key="7">
    <source>
        <dbReference type="ARBA" id="ARBA00047848"/>
    </source>
</evidence>
<sequence>MKTKVAIQGVKGSYHHEAAANYLGDDIELLECDTFKQLAKALNKGKVDKAIMAIENTIAGAILPNYALITKYGLKVVGEIYLSIQHQLMVQKGRTIEDVKEVRSHQMALLQCDKFLEKHPDWKVVNDVDTALTAKDIVDQNLDYVAAIASRKAAEVYGLDILASSIQTFQDNFTRFFVLEREHIDYEDFNKVSMRFSVNHKAGALVEVLNHIAECGINMDKIQSVPIIDKPWEYSFHIDITFEDKQQYYTLLGKIAKKLTDLEILGEYKKGKE</sequence>
<dbReference type="InterPro" id="IPR002912">
    <property type="entry name" value="ACT_dom"/>
</dbReference>
<dbReference type="SUPFAM" id="SSF53850">
    <property type="entry name" value="Periplasmic binding protein-like II"/>
    <property type="match status" value="1"/>
</dbReference>
<dbReference type="EMBL" id="RDOJ01000004">
    <property type="protein sequence ID" value="RLZ11719.1"/>
    <property type="molecule type" value="Genomic_DNA"/>
</dbReference>
<comment type="catalytic activity">
    <reaction evidence="7">
        <text>prephenate + H(+) = 3-phenylpyruvate + CO2 + H2O</text>
        <dbReference type="Rhea" id="RHEA:21648"/>
        <dbReference type="ChEBI" id="CHEBI:15377"/>
        <dbReference type="ChEBI" id="CHEBI:15378"/>
        <dbReference type="ChEBI" id="CHEBI:16526"/>
        <dbReference type="ChEBI" id="CHEBI:18005"/>
        <dbReference type="ChEBI" id="CHEBI:29934"/>
        <dbReference type="EC" id="4.2.1.51"/>
    </reaction>
</comment>
<dbReference type="RefSeq" id="WP_121934025.1">
    <property type="nucleotide sequence ID" value="NZ_RDOJ01000004.1"/>
</dbReference>
<dbReference type="OrthoDB" id="9802281at2"/>
<dbReference type="GO" id="GO:0005737">
    <property type="term" value="C:cytoplasm"/>
    <property type="evidence" value="ECO:0007669"/>
    <property type="project" value="TreeGrafter"/>
</dbReference>
<evidence type="ECO:0000259" key="8">
    <source>
        <dbReference type="PROSITE" id="PS51171"/>
    </source>
</evidence>
<feature type="domain" description="Prephenate dehydratase" evidence="8">
    <location>
        <begin position="4"/>
        <end position="181"/>
    </location>
</feature>
<dbReference type="Proteomes" id="UP000275348">
    <property type="component" value="Unassembled WGS sequence"/>
</dbReference>
<comment type="pathway">
    <text evidence="1">Amino-acid biosynthesis; L-phenylalanine biosynthesis; phenylpyruvate from prephenate: step 1/1.</text>
</comment>
<keyword evidence="6" id="KW-0456">Lyase</keyword>
<reference evidence="10 11" key="1">
    <citation type="submission" date="2018-10" db="EMBL/GenBank/DDBJ databases">
        <authorList>
            <person name="Chen X."/>
        </authorList>
    </citation>
    <scope>NUCLEOTIDE SEQUENCE [LARGE SCALE GENOMIC DNA]</scope>
    <source>
        <strain evidence="10 11">YIM 102668</strain>
    </source>
</reference>
<evidence type="ECO:0000256" key="4">
    <source>
        <dbReference type="ARBA" id="ARBA00023141"/>
    </source>
</evidence>
<dbReference type="Pfam" id="PF00800">
    <property type="entry name" value="PDT"/>
    <property type="match status" value="1"/>
</dbReference>
<organism evidence="10 11">
    <name type="scientific">Faecalibacter macacae</name>
    <dbReference type="NCBI Taxonomy" id="1859289"/>
    <lineage>
        <taxon>Bacteria</taxon>
        <taxon>Pseudomonadati</taxon>
        <taxon>Bacteroidota</taxon>
        <taxon>Flavobacteriia</taxon>
        <taxon>Flavobacteriales</taxon>
        <taxon>Weeksellaceae</taxon>
        <taxon>Faecalibacter</taxon>
    </lineage>
</organism>
<evidence type="ECO:0000256" key="6">
    <source>
        <dbReference type="ARBA" id="ARBA00023239"/>
    </source>
</evidence>
<keyword evidence="4" id="KW-0057">Aromatic amino acid biosynthesis</keyword>
<dbReference type="PANTHER" id="PTHR21022:SF19">
    <property type="entry name" value="PREPHENATE DEHYDRATASE-RELATED"/>
    <property type="match status" value="1"/>
</dbReference>
<keyword evidence="3" id="KW-0028">Amino-acid biosynthesis</keyword>
<dbReference type="Gene3D" id="3.30.70.260">
    <property type="match status" value="1"/>
</dbReference>
<proteinExistence type="predicted"/>
<evidence type="ECO:0000256" key="3">
    <source>
        <dbReference type="ARBA" id="ARBA00022605"/>
    </source>
</evidence>
<dbReference type="GO" id="GO:0004664">
    <property type="term" value="F:prephenate dehydratase activity"/>
    <property type="evidence" value="ECO:0007669"/>
    <property type="project" value="UniProtKB-EC"/>
</dbReference>
<evidence type="ECO:0000256" key="1">
    <source>
        <dbReference type="ARBA" id="ARBA00004741"/>
    </source>
</evidence>
<feature type="domain" description="ACT" evidence="9">
    <location>
        <begin position="193"/>
        <end position="269"/>
    </location>
</feature>
<dbReference type="CDD" id="cd13631">
    <property type="entry name" value="PBP2_Ct-PDT_like"/>
    <property type="match status" value="1"/>
</dbReference>
<protein>
    <recommendedName>
        <fullName evidence="2">prephenate dehydratase</fullName>
        <ecNumber evidence="2">4.2.1.51</ecNumber>
    </recommendedName>
</protein>
<dbReference type="PROSITE" id="PS51171">
    <property type="entry name" value="PREPHENATE_DEHYDR_3"/>
    <property type="match status" value="1"/>
</dbReference>
<evidence type="ECO:0000259" key="9">
    <source>
        <dbReference type="PROSITE" id="PS51671"/>
    </source>
</evidence>
<keyword evidence="5" id="KW-0584">Phenylalanine biosynthesis</keyword>
<dbReference type="InterPro" id="IPR045865">
    <property type="entry name" value="ACT-like_dom_sf"/>
</dbReference>
<dbReference type="PROSITE" id="PS51671">
    <property type="entry name" value="ACT"/>
    <property type="match status" value="1"/>
</dbReference>
<keyword evidence="11" id="KW-1185">Reference proteome</keyword>
<name>A0A3L9MLZ8_9FLAO</name>
<evidence type="ECO:0000313" key="10">
    <source>
        <dbReference type="EMBL" id="RLZ11719.1"/>
    </source>
</evidence>